<evidence type="ECO:0000256" key="8">
    <source>
        <dbReference type="SAM" id="Phobius"/>
    </source>
</evidence>
<evidence type="ECO:0000256" key="4">
    <source>
        <dbReference type="ARBA" id="ARBA00022692"/>
    </source>
</evidence>
<protein>
    <submittedName>
        <fullName evidence="9">Uncharacterized protein</fullName>
    </submittedName>
</protein>
<dbReference type="PANTHER" id="PTHR31585:SF5">
    <property type="entry name" value="RNA-BINDING S4 DOMAIN-CONTAINING PROTEIN"/>
    <property type="match status" value="1"/>
</dbReference>
<evidence type="ECO:0000256" key="7">
    <source>
        <dbReference type="SAM" id="MobiDB-lite"/>
    </source>
</evidence>
<evidence type="ECO:0000256" key="3">
    <source>
        <dbReference type="ARBA" id="ARBA00022448"/>
    </source>
</evidence>
<dbReference type="InterPro" id="IPR036259">
    <property type="entry name" value="MFS_trans_sf"/>
</dbReference>
<feature type="transmembrane region" description="Helical" evidence="8">
    <location>
        <begin position="164"/>
        <end position="183"/>
    </location>
</feature>
<feature type="transmembrane region" description="Helical" evidence="8">
    <location>
        <begin position="289"/>
        <end position="313"/>
    </location>
</feature>
<organism evidence="9 10">
    <name type="scientific">Phytophthora nicotianae (strain INRA-310)</name>
    <name type="common">Phytophthora parasitica</name>
    <dbReference type="NCBI Taxonomy" id="761204"/>
    <lineage>
        <taxon>Eukaryota</taxon>
        <taxon>Sar</taxon>
        <taxon>Stramenopiles</taxon>
        <taxon>Oomycota</taxon>
        <taxon>Peronosporomycetes</taxon>
        <taxon>Peronosporales</taxon>
        <taxon>Peronosporaceae</taxon>
        <taxon>Phytophthora</taxon>
    </lineage>
</organism>
<dbReference type="SUPFAM" id="SSF103473">
    <property type="entry name" value="MFS general substrate transporter"/>
    <property type="match status" value="1"/>
</dbReference>
<keyword evidence="5 8" id="KW-1133">Transmembrane helix</keyword>
<keyword evidence="3" id="KW-0813">Transport</keyword>
<proteinExistence type="inferred from homology"/>
<comment type="similarity">
    <text evidence="2">Belongs to the major facilitator superfamily. Folate-biopterin transporter (TC 2.A.71) family.</text>
</comment>
<accession>W2QR03</accession>
<dbReference type="RefSeq" id="XP_008899577.1">
    <property type="nucleotide sequence ID" value="XM_008901329.1"/>
</dbReference>
<dbReference type="OMA" id="ATSKWGM"/>
<dbReference type="Pfam" id="PF03092">
    <property type="entry name" value="BT1"/>
    <property type="match status" value="1"/>
</dbReference>
<dbReference type="InterPro" id="IPR039309">
    <property type="entry name" value="BT1"/>
</dbReference>
<keyword evidence="6 8" id="KW-0472">Membrane</keyword>
<dbReference type="Proteomes" id="UP000018817">
    <property type="component" value="Unassembled WGS sequence"/>
</dbReference>
<dbReference type="Gene3D" id="1.20.1250.20">
    <property type="entry name" value="MFS general substrate transporter like domains"/>
    <property type="match status" value="1"/>
</dbReference>
<gene>
    <name evidence="9" type="ORF">PPTG_07173</name>
</gene>
<reference evidence="9 10" key="2">
    <citation type="submission" date="2013-11" db="EMBL/GenBank/DDBJ databases">
        <title>The Genome Sequence of Phytophthora parasitica INRA-310.</title>
        <authorList>
            <consortium name="The Broad Institute Genomics Platform"/>
            <person name="Russ C."/>
            <person name="Tyler B."/>
            <person name="Panabieres F."/>
            <person name="Shan W."/>
            <person name="Tripathy S."/>
            <person name="Grunwald N."/>
            <person name="Machado M."/>
            <person name="Johnson C.S."/>
            <person name="Arredondo F."/>
            <person name="Hong C."/>
            <person name="Coffey M."/>
            <person name="Young S.K."/>
            <person name="Zeng Q."/>
            <person name="Gargeya S."/>
            <person name="Fitzgerald M."/>
            <person name="Abouelleil A."/>
            <person name="Alvarado L."/>
            <person name="Chapman S.B."/>
            <person name="Gainer-Dewar J."/>
            <person name="Goldberg J."/>
            <person name="Griggs A."/>
            <person name="Gujja S."/>
            <person name="Hansen M."/>
            <person name="Howarth C."/>
            <person name="Imamovic A."/>
            <person name="Ireland A."/>
            <person name="Larimer J."/>
            <person name="McCowan C."/>
            <person name="Murphy C."/>
            <person name="Pearson M."/>
            <person name="Poon T.W."/>
            <person name="Priest M."/>
            <person name="Roberts A."/>
            <person name="Saif S."/>
            <person name="Shea T."/>
            <person name="Sykes S."/>
            <person name="Wortman J."/>
            <person name="Nusbaum C."/>
            <person name="Birren B."/>
        </authorList>
    </citation>
    <scope>NUCLEOTIDE SEQUENCE [LARGE SCALE GENOMIC DNA]</scope>
    <source>
        <strain evidence="9 10">INRA-310</strain>
    </source>
</reference>
<feature type="transmembrane region" description="Helical" evidence="8">
    <location>
        <begin position="134"/>
        <end position="152"/>
    </location>
</feature>
<feature type="compositionally biased region" description="Polar residues" evidence="7">
    <location>
        <begin position="19"/>
        <end position="43"/>
    </location>
</feature>
<evidence type="ECO:0000313" key="10">
    <source>
        <dbReference type="Proteomes" id="UP000018817"/>
    </source>
</evidence>
<evidence type="ECO:0000256" key="6">
    <source>
        <dbReference type="ARBA" id="ARBA00023136"/>
    </source>
</evidence>
<dbReference type="PANTHER" id="PTHR31585">
    <property type="entry name" value="FOLATE-BIOPTERIN TRANSPORTER 1, CHLOROPLASTIC"/>
    <property type="match status" value="1"/>
</dbReference>
<reference evidence="10" key="1">
    <citation type="submission" date="2011-12" db="EMBL/GenBank/DDBJ databases">
        <authorList>
            <consortium name="The Broad Institute Genome Sequencing Platform"/>
            <person name="Russ C."/>
            <person name="Tyler B."/>
            <person name="Panabieres F."/>
            <person name="Shan W."/>
            <person name="Tripathy S."/>
            <person name="Grunwald N."/>
            <person name="Machado M."/>
            <person name="Young S.K."/>
            <person name="Zeng Q."/>
            <person name="Gargeya S."/>
            <person name="Fitzgerald M."/>
            <person name="Haas B."/>
            <person name="Abouelleil A."/>
            <person name="Alvarado L."/>
            <person name="Arachchi H.M."/>
            <person name="Berlin A."/>
            <person name="Chapman S.B."/>
            <person name="Gearin G."/>
            <person name="Goldberg J."/>
            <person name="Griggs A."/>
            <person name="Gujja S."/>
            <person name="Hansen M."/>
            <person name="Heiman D."/>
            <person name="Howarth C."/>
            <person name="Larimer J."/>
            <person name="Lui A."/>
            <person name="MacDonald P.J.P."/>
            <person name="McCowen C."/>
            <person name="Montmayeur A."/>
            <person name="Murphy C."/>
            <person name="Neiman D."/>
            <person name="Pearson M."/>
            <person name="Priest M."/>
            <person name="Roberts A."/>
            <person name="Saif S."/>
            <person name="Shea T."/>
            <person name="Sisk P."/>
            <person name="Stolte C."/>
            <person name="Sykes S."/>
            <person name="Wortman J."/>
            <person name="Nusbaum C."/>
            <person name="Birren B."/>
        </authorList>
    </citation>
    <scope>NUCLEOTIDE SEQUENCE [LARGE SCALE GENOMIC DNA]</scope>
    <source>
        <strain evidence="10">INRA-310</strain>
    </source>
</reference>
<comment type="subcellular location">
    <subcellularLocation>
        <location evidence="1">Membrane</location>
        <topology evidence="1">Multi-pass membrane protein</topology>
    </subcellularLocation>
</comment>
<sequence>MTGRLMTSPAGPLIRLTYASGTPSQNPDPDKTPTYSQVKTPDPSSLEGGALRRGGTPVLTSRDSIVTTASTLVILPWSFKVFYSILSDCVPLWGYRRKVWMLVGWAVPSDRGIDPADYTPEIEARINFDAGSQAGKYVMLMLFAAIGYVLVDHEPVEKRGTIQSAIYAVRTVFVIIGQLLVGFCFNSEAYGVITAPIIPITWFFIKEEKQSKVSFRKYMSELWNLIQKRAVYQNVFSNISYTASSPVQSYKVGVTPINNTISEIISNVLFMGGIMATSKWGMHWSWRKMILCTGIFVILADGITTFLTIWNLFRSQ</sequence>
<dbReference type="GeneID" id="20177081"/>
<evidence type="ECO:0000313" key="9">
    <source>
        <dbReference type="EMBL" id="ETN14929.1"/>
    </source>
</evidence>
<dbReference type="EMBL" id="KI669571">
    <property type="protein sequence ID" value="ETN14929.1"/>
    <property type="molecule type" value="Genomic_DNA"/>
</dbReference>
<dbReference type="VEuPathDB" id="FungiDB:PPTG_07173"/>
<feature type="region of interest" description="Disordered" evidence="7">
    <location>
        <begin position="17"/>
        <end position="55"/>
    </location>
</feature>
<evidence type="ECO:0000256" key="2">
    <source>
        <dbReference type="ARBA" id="ARBA00007015"/>
    </source>
</evidence>
<dbReference type="GO" id="GO:0016020">
    <property type="term" value="C:membrane"/>
    <property type="evidence" value="ECO:0007669"/>
    <property type="project" value="UniProtKB-SubCell"/>
</dbReference>
<evidence type="ECO:0000256" key="5">
    <source>
        <dbReference type="ARBA" id="ARBA00022989"/>
    </source>
</evidence>
<dbReference type="AlphaFoldDB" id="W2QR03"/>
<name>W2QR03_PHYN3</name>
<keyword evidence="4 8" id="KW-0812">Transmembrane</keyword>
<evidence type="ECO:0000256" key="1">
    <source>
        <dbReference type="ARBA" id="ARBA00004141"/>
    </source>
</evidence>